<dbReference type="Proteomes" id="UP000462014">
    <property type="component" value="Unassembled WGS sequence"/>
</dbReference>
<evidence type="ECO:0000313" key="2">
    <source>
        <dbReference type="Proteomes" id="UP000462014"/>
    </source>
</evidence>
<protein>
    <submittedName>
        <fullName evidence="1">Uncharacterized protein</fullName>
    </submittedName>
</protein>
<evidence type="ECO:0000313" key="1">
    <source>
        <dbReference type="EMBL" id="MVN22872.1"/>
    </source>
</evidence>
<dbReference type="EMBL" id="WPIK01000015">
    <property type="protein sequence ID" value="MVN22872.1"/>
    <property type="molecule type" value="Genomic_DNA"/>
</dbReference>
<keyword evidence="2" id="KW-1185">Reference proteome</keyword>
<gene>
    <name evidence="1" type="ORF">GO621_15200</name>
</gene>
<sequence>MYGGNFKQYFGWYIQQTKSKLGIQGVEILEDKCPQDLIELIKSLTGSGTIQVKNNEDDDLYDSFEYGMVNKAINKYVENITREEFGFKKIGESWISESMLYNIIKKLFPNNDIIRHYRPSWLERLELDIFIPKLSIGFEYQGQQHFHPVDTWGGKQALENLQERDKLKRELCLAINIRLIKIDYTEPLTEARVLSKIFEL</sequence>
<dbReference type="AlphaFoldDB" id="A0A7K1SZX6"/>
<reference evidence="1 2" key="1">
    <citation type="submission" date="2019-12" db="EMBL/GenBank/DDBJ databases">
        <title>Mucilaginibacter sp. HMF7410 genome sequencing and assembly.</title>
        <authorList>
            <person name="Kang H."/>
            <person name="Cha I."/>
            <person name="Kim H."/>
            <person name="Joh K."/>
        </authorList>
    </citation>
    <scope>NUCLEOTIDE SEQUENCE [LARGE SCALE GENOMIC DNA]</scope>
    <source>
        <strain evidence="1 2">HMF7410</strain>
    </source>
</reference>
<accession>A0A7K1SZX6</accession>
<dbReference type="Gene3D" id="3.40.960.10">
    <property type="entry name" value="VSR Endonuclease"/>
    <property type="match status" value="1"/>
</dbReference>
<proteinExistence type="predicted"/>
<organism evidence="1 2">
    <name type="scientific">Mucilaginibacter arboris</name>
    <dbReference type="NCBI Taxonomy" id="2682090"/>
    <lineage>
        <taxon>Bacteria</taxon>
        <taxon>Pseudomonadati</taxon>
        <taxon>Bacteroidota</taxon>
        <taxon>Sphingobacteriia</taxon>
        <taxon>Sphingobacteriales</taxon>
        <taxon>Sphingobacteriaceae</taxon>
        <taxon>Mucilaginibacter</taxon>
    </lineage>
</organism>
<comment type="caution">
    <text evidence="1">The sequence shown here is derived from an EMBL/GenBank/DDBJ whole genome shotgun (WGS) entry which is preliminary data.</text>
</comment>
<name>A0A7K1SZX6_9SPHI</name>
<dbReference type="RefSeq" id="WP_157568556.1">
    <property type="nucleotide sequence ID" value="NZ_WPIK01000015.1"/>
</dbReference>